<feature type="compositionally biased region" description="Acidic residues" evidence="1">
    <location>
        <begin position="98"/>
        <end position="110"/>
    </location>
</feature>
<dbReference type="EMBL" id="HG994366">
    <property type="protein sequence ID" value="CAF1909716.1"/>
    <property type="molecule type" value="Genomic_DNA"/>
</dbReference>
<evidence type="ECO:0000313" key="2">
    <source>
        <dbReference type="EMBL" id="CAF1909716.1"/>
    </source>
</evidence>
<proteinExistence type="predicted"/>
<dbReference type="Proteomes" id="UP001295469">
    <property type="component" value="Chromosome C02"/>
</dbReference>
<organism evidence="2">
    <name type="scientific">Brassica napus</name>
    <name type="common">Rape</name>
    <dbReference type="NCBI Taxonomy" id="3708"/>
    <lineage>
        <taxon>Eukaryota</taxon>
        <taxon>Viridiplantae</taxon>
        <taxon>Streptophyta</taxon>
        <taxon>Embryophyta</taxon>
        <taxon>Tracheophyta</taxon>
        <taxon>Spermatophyta</taxon>
        <taxon>Magnoliopsida</taxon>
        <taxon>eudicotyledons</taxon>
        <taxon>Gunneridae</taxon>
        <taxon>Pentapetalae</taxon>
        <taxon>rosids</taxon>
        <taxon>malvids</taxon>
        <taxon>Brassicales</taxon>
        <taxon>Brassicaceae</taxon>
        <taxon>Brassiceae</taxon>
        <taxon>Brassica</taxon>
    </lineage>
</organism>
<feature type="region of interest" description="Disordered" evidence="1">
    <location>
        <begin position="95"/>
        <end position="199"/>
    </location>
</feature>
<feature type="non-terminal residue" evidence="2">
    <location>
        <position position="224"/>
    </location>
</feature>
<feature type="region of interest" description="Disordered" evidence="1">
    <location>
        <begin position="21"/>
        <end position="48"/>
    </location>
</feature>
<feature type="compositionally biased region" description="Low complexity" evidence="1">
    <location>
        <begin position="113"/>
        <end position="131"/>
    </location>
</feature>
<protein>
    <submittedName>
        <fullName evidence="2">(rape) hypothetical protein</fullName>
    </submittedName>
</protein>
<feature type="compositionally biased region" description="Basic and acidic residues" evidence="1">
    <location>
        <begin position="170"/>
        <end position="183"/>
    </location>
</feature>
<evidence type="ECO:0000256" key="1">
    <source>
        <dbReference type="SAM" id="MobiDB-lite"/>
    </source>
</evidence>
<sequence length="224" mass="24680">MGKSSMKSGEAAPAVVLKATKPLKKVKREPEDDDLETKTNLKKQKKDVVDTTERLFDHLKRMESKFDLLVTKLDLLISVEGKGLLVNKFLKAKAEISSSEDESSSSDEDSVEKPVASAKPVAKVSSSSESENASEDEKETLATSSDSSDDEESDQGEKPEQKMEGTSVDSTEKSDEKDSEDRFGFAPGRFRGGPLGFHGRGRGRWPFGGPFRWSLWWSGAQCRL</sequence>
<dbReference type="AlphaFoldDB" id="A0A816K4H8"/>
<reference evidence="2" key="1">
    <citation type="submission" date="2021-01" db="EMBL/GenBank/DDBJ databases">
        <authorList>
            <consortium name="Genoscope - CEA"/>
            <person name="William W."/>
        </authorList>
    </citation>
    <scope>NUCLEOTIDE SEQUENCE</scope>
</reference>
<gene>
    <name evidence="2" type="ORF">DARMORV10_C02P30260.1</name>
</gene>
<name>A0A816K4H8_BRANA</name>
<accession>A0A816K4H8</accession>